<keyword evidence="3" id="KW-1185">Reference proteome</keyword>
<protein>
    <recommendedName>
        <fullName evidence="4">UrcA family protein</fullName>
    </recommendedName>
</protein>
<dbReference type="OrthoDB" id="8595802at2"/>
<reference evidence="2 3" key="1">
    <citation type="submission" date="2018-11" db="EMBL/GenBank/DDBJ databases">
        <title>Lysobacter cryohumiis sp. nov., isolated from soil in the Tianshan Mountains, Xinjiang, China.</title>
        <authorList>
            <person name="Luo Y."/>
            <person name="Sheng H."/>
        </authorList>
    </citation>
    <scope>NUCLEOTIDE SEQUENCE [LARGE SCALE GENOMIC DNA]</scope>
    <source>
        <strain evidence="2 3">ZS60</strain>
    </source>
</reference>
<organism evidence="2 3">
    <name type="scientific">Montanilutibacter psychrotolerans</name>
    <dbReference type="NCBI Taxonomy" id="1327343"/>
    <lineage>
        <taxon>Bacteria</taxon>
        <taxon>Pseudomonadati</taxon>
        <taxon>Pseudomonadota</taxon>
        <taxon>Gammaproteobacteria</taxon>
        <taxon>Lysobacterales</taxon>
        <taxon>Lysobacteraceae</taxon>
        <taxon>Montanilutibacter</taxon>
    </lineage>
</organism>
<evidence type="ECO:0000313" key="3">
    <source>
        <dbReference type="Proteomes" id="UP000267049"/>
    </source>
</evidence>
<keyword evidence="1" id="KW-0732">Signal</keyword>
<gene>
    <name evidence="2" type="ORF">EER27_03305</name>
</gene>
<proteinExistence type="predicted"/>
<dbReference type="AlphaFoldDB" id="A0A3M8T0A1"/>
<dbReference type="EMBL" id="RIBS01000001">
    <property type="protein sequence ID" value="RNF86453.1"/>
    <property type="molecule type" value="Genomic_DNA"/>
</dbReference>
<feature type="chain" id="PRO_5018001119" description="UrcA family protein" evidence="1">
    <location>
        <begin position="19"/>
        <end position="108"/>
    </location>
</feature>
<dbReference type="RefSeq" id="WP_123086568.1">
    <property type="nucleotide sequence ID" value="NZ_RIBS01000001.1"/>
</dbReference>
<evidence type="ECO:0000313" key="2">
    <source>
        <dbReference type="EMBL" id="RNF86453.1"/>
    </source>
</evidence>
<feature type="signal peptide" evidence="1">
    <location>
        <begin position="1"/>
        <end position="18"/>
    </location>
</feature>
<name>A0A3M8T0A1_9GAMM</name>
<evidence type="ECO:0008006" key="4">
    <source>
        <dbReference type="Google" id="ProtNLM"/>
    </source>
</evidence>
<sequence length="108" mass="12130">MPLLATIVMAVSALTAPACTIPADVLPEQRAGFCELPVAARDYVVRRNTCEHFLGEEPYDEERRREINAAVETYCRGLDAETARLRKRHRDRPAVLRMLDAYGDDVGI</sequence>
<comment type="caution">
    <text evidence="2">The sequence shown here is derived from an EMBL/GenBank/DDBJ whole genome shotgun (WGS) entry which is preliminary data.</text>
</comment>
<dbReference type="Proteomes" id="UP000267049">
    <property type="component" value="Unassembled WGS sequence"/>
</dbReference>
<evidence type="ECO:0000256" key="1">
    <source>
        <dbReference type="SAM" id="SignalP"/>
    </source>
</evidence>
<accession>A0A3M8T0A1</accession>